<name>A0A1E7FUK5_9STRA</name>
<feature type="region of interest" description="Disordered" evidence="1">
    <location>
        <begin position="293"/>
        <end position="329"/>
    </location>
</feature>
<proteinExistence type="predicted"/>
<dbReference type="InParanoid" id="A0A1E7FUK5"/>
<dbReference type="KEGG" id="fcy:FRACYDRAFT_231943"/>
<dbReference type="AlphaFoldDB" id="A0A1E7FUK5"/>
<keyword evidence="3" id="KW-1185">Reference proteome</keyword>
<gene>
    <name evidence="2" type="ORF">FRACYDRAFT_231943</name>
</gene>
<evidence type="ECO:0000313" key="3">
    <source>
        <dbReference type="Proteomes" id="UP000095751"/>
    </source>
</evidence>
<protein>
    <submittedName>
        <fullName evidence="2">Uncharacterized protein</fullName>
    </submittedName>
</protein>
<organism evidence="2 3">
    <name type="scientific">Fragilariopsis cylindrus CCMP1102</name>
    <dbReference type="NCBI Taxonomy" id="635003"/>
    <lineage>
        <taxon>Eukaryota</taxon>
        <taxon>Sar</taxon>
        <taxon>Stramenopiles</taxon>
        <taxon>Ochrophyta</taxon>
        <taxon>Bacillariophyta</taxon>
        <taxon>Bacillariophyceae</taxon>
        <taxon>Bacillariophycidae</taxon>
        <taxon>Bacillariales</taxon>
        <taxon>Bacillariaceae</taxon>
        <taxon>Fragilariopsis</taxon>
    </lineage>
</organism>
<dbReference type="Proteomes" id="UP000095751">
    <property type="component" value="Unassembled WGS sequence"/>
</dbReference>
<evidence type="ECO:0000313" key="2">
    <source>
        <dbReference type="EMBL" id="OEU21797.1"/>
    </source>
</evidence>
<dbReference type="EMBL" id="KV784353">
    <property type="protein sequence ID" value="OEU21797.1"/>
    <property type="molecule type" value="Genomic_DNA"/>
</dbReference>
<accession>A0A1E7FUK5</accession>
<evidence type="ECO:0000256" key="1">
    <source>
        <dbReference type="SAM" id="MobiDB-lite"/>
    </source>
</evidence>
<feature type="region of interest" description="Disordered" evidence="1">
    <location>
        <begin position="370"/>
        <end position="407"/>
    </location>
</feature>
<sequence length="407" mass="43757">MDAFKKNLTSLGSKVKEQAEEVVTRYSLDEKATAAKAQLEIKAAEAQVAASKFAKDHELDVKAESAKKQADEFIKEKKLDVKAADAKKEVGGFMKEHKLDEKANSLILSAETALGLNKNKNSVYPEVIQELEFKLVDGKGSGKVSDSEATADVTTEEKKSFVSKYAPSLPNVQEGSIAYTLLKTKSKVFGGAAIGAGAAAGVAAGAASSEKDKTNDEETDAKFDEVMKEANESYSGSGNITMEELKNDANDISAEMEASADKITVKEEAQKALLPLMAKLVLAKNKFLSMASKNKDKKEIEGEGEKEEGTTTVTKEGDAAPSEEKGKLPSEYAMKDFKFRAEKAAKEAFENAERIAKDVATKVGIIKVAASEDTKEETEEEGIEVKLEEETTAPVPAVTDDEEAKVD</sequence>
<reference evidence="2 3" key="1">
    <citation type="submission" date="2016-09" db="EMBL/GenBank/DDBJ databases">
        <title>Extensive genetic diversity and differential bi-allelic expression allows diatom success in the polar Southern Ocean.</title>
        <authorList>
            <consortium name="DOE Joint Genome Institute"/>
            <person name="Mock T."/>
            <person name="Otillar R.P."/>
            <person name="Strauss J."/>
            <person name="Dupont C."/>
            <person name="Frickenhaus S."/>
            <person name="Maumus F."/>
            <person name="Mcmullan M."/>
            <person name="Sanges R."/>
            <person name="Schmutz J."/>
            <person name="Toseland A."/>
            <person name="Valas R."/>
            <person name="Veluchamy A."/>
            <person name="Ward B.J."/>
            <person name="Allen A."/>
            <person name="Barry K."/>
            <person name="Falciatore A."/>
            <person name="Ferrante M."/>
            <person name="Fortunato A.E."/>
            <person name="Gloeckner G."/>
            <person name="Gruber A."/>
            <person name="Hipkin R."/>
            <person name="Janech M."/>
            <person name="Kroth P."/>
            <person name="Leese F."/>
            <person name="Lindquist E."/>
            <person name="Lyon B.R."/>
            <person name="Martin J."/>
            <person name="Mayer C."/>
            <person name="Parker M."/>
            <person name="Quesneville H."/>
            <person name="Raymond J."/>
            <person name="Uhlig C."/>
            <person name="Valentin K.U."/>
            <person name="Worden A.Z."/>
            <person name="Armbrust E.V."/>
            <person name="Bowler C."/>
            <person name="Green B."/>
            <person name="Moulton V."/>
            <person name="Van Oosterhout C."/>
            <person name="Grigoriev I."/>
        </authorList>
    </citation>
    <scope>NUCLEOTIDE SEQUENCE [LARGE SCALE GENOMIC DNA]</scope>
    <source>
        <strain evidence="2 3">CCMP1102</strain>
    </source>
</reference>